<dbReference type="PANTHER" id="PTHR11434:SF21">
    <property type="entry name" value="NADH DEHYDROGENASE SUBUNIT 4L-RELATED"/>
    <property type="match status" value="1"/>
</dbReference>
<keyword evidence="8 9" id="KW-0472">Membrane</keyword>
<keyword evidence="5" id="KW-1278">Translocase</keyword>
<evidence type="ECO:0000313" key="10">
    <source>
        <dbReference type="EMBL" id="CAB4548555.1"/>
    </source>
</evidence>
<dbReference type="GO" id="GO:0030964">
    <property type="term" value="C:NADH dehydrogenase complex"/>
    <property type="evidence" value="ECO:0007669"/>
    <property type="project" value="TreeGrafter"/>
</dbReference>
<proteinExistence type="inferred from homology"/>
<dbReference type="Pfam" id="PF00420">
    <property type="entry name" value="Oxidored_q2"/>
    <property type="match status" value="1"/>
</dbReference>
<dbReference type="GO" id="GO:0016651">
    <property type="term" value="F:oxidoreductase activity, acting on NAD(P)H"/>
    <property type="evidence" value="ECO:0007669"/>
    <property type="project" value="InterPro"/>
</dbReference>
<protein>
    <submittedName>
        <fullName evidence="10">Unannotated protein</fullName>
    </submittedName>
</protein>
<evidence type="ECO:0000313" key="11">
    <source>
        <dbReference type="EMBL" id="CAB4661248.1"/>
    </source>
</evidence>
<evidence type="ECO:0000256" key="5">
    <source>
        <dbReference type="ARBA" id="ARBA00022967"/>
    </source>
</evidence>
<dbReference type="InterPro" id="IPR001133">
    <property type="entry name" value="NADH_UbQ_OxRdtase_chain4L/K"/>
</dbReference>
<feature type="transmembrane region" description="Helical" evidence="9">
    <location>
        <begin position="12"/>
        <end position="31"/>
    </location>
</feature>
<comment type="similarity">
    <text evidence="2">Belongs to the complex I subunit 4L family.</text>
</comment>
<dbReference type="PANTHER" id="PTHR11434">
    <property type="entry name" value="NADH-UBIQUINONE OXIDOREDUCTASE SUBUNIT ND4L"/>
    <property type="match status" value="1"/>
</dbReference>
<keyword evidence="6 9" id="KW-1133">Transmembrane helix</keyword>
<gene>
    <name evidence="10" type="ORF">UFOPK1572_00005</name>
    <name evidence="11" type="ORF">UFOPK2169_01426</name>
</gene>
<dbReference type="Gene3D" id="1.10.287.3510">
    <property type="match status" value="1"/>
</dbReference>
<comment type="subcellular location">
    <subcellularLocation>
        <location evidence="1">Membrane</location>
        <topology evidence="1">Multi-pass membrane protein</topology>
    </subcellularLocation>
</comment>
<dbReference type="GO" id="GO:0042773">
    <property type="term" value="P:ATP synthesis coupled electron transport"/>
    <property type="evidence" value="ECO:0007669"/>
    <property type="project" value="InterPro"/>
</dbReference>
<evidence type="ECO:0000256" key="1">
    <source>
        <dbReference type="ARBA" id="ARBA00004141"/>
    </source>
</evidence>
<dbReference type="NCBIfam" id="NF004320">
    <property type="entry name" value="PRK05715.1-2"/>
    <property type="match status" value="1"/>
</dbReference>
<dbReference type="EMBL" id="CAEZTC010000001">
    <property type="protein sequence ID" value="CAB4548555.1"/>
    <property type="molecule type" value="Genomic_DNA"/>
</dbReference>
<dbReference type="FunFam" id="1.10.287.3510:FF:000001">
    <property type="entry name" value="NADH-quinone oxidoreductase subunit K"/>
    <property type="match status" value="1"/>
</dbReference>
<reference evidence="10" key="1">
    <citation type="submission" date="2020-05" db="EMBL/GenBank/DDBJ databases">
        <authorList>
            <person name="Chiriac C."/>
            <person name="Salcher M."/>
            <person name="Ghai R."/>
            <person name="Kavagutti S V."/>
        </authorList>
    </citation>
    <scope>NUCLEOTIDE SEQUENCE</scope>
</reference>
<organism evidence="10">
    <name type="scientific">freshwater metagenome</name>
    <dbReference type="NCBI Taxonomy" id="449393"/>
    <lineage>
        <taxon>unclassified sequences</taxon>
        <taxon>metagenomes</taxon>
        <taxon>ecological metagenomes</taxon>
    </lineage>
</organism>
<keyword evidence="7" id="KW-0520">NAD</keyword>
<dbReference type="HAMAP" id="MF_01456">
    <property type="entry name" value="NDH1_NuoK"/>
    <property type="match status" value="1"/>
</dbReference>
<evidence type="ECO:0000256" key="4">
    <source>
        <dbReference type="ARBA" id="ARBA00022692"/>
    </source>
</evidence>
<evidence type="ECO:0000256" key="3">
    <source>
        <dbReference type="ARBA" id="ARBA00022448"/>
    </source>
</evidence>
<dbReference type="InterPro" id="IPR039428">
    <property type="entry name" value="NUOK/Mnh_C1-like"/>
</dbReference>
<dbReference type="AlphaFoldDB" id="A0A6J6CBS2"/>
<sequence length="108" mass="11546">MSTMISAIEPTTSWYLILAAVLFGIGAFGVLVRRNPLVMFMCIELMLNAVNLSFVALALSLDDINGQAVVLFVMVVAAAEVVVGLGIIVAIMRRRTGMTADDLTELKG</sequence>
<dbReference type="NCBIfam" id="NF004321">
    <property type="entry name" value="PRK05715.1-3"/>
    <property type="match status" value="1"/>
</dbReference>
<name>A0A6J6CBS2_9ZZZZ</name>
<accession>A0A6J6CBS2</accession>
<feature type="transmembrane region" description="Helical" evidence="9">
    <location>
        <begin position="67"/>
        <end position="91"/>
    </location>
</feature>
<evidence type="ECO:0000256" key="8">
    <source>
        <dbReference type="ARBA" id="ARBA00023136"/>
    </source>
</evidence>
<evidence type="ECO:0000256" key="6">
    <source>
        <dbReference type="ARBA" id="ARBA00022989"/>
    </source>
</evidence>
<evidence type="ECO:0000256" key="7">
    <source>
        <dbReference type="ARBA" id="ARBA00023027"/>
    </source>
</evidence>
<evidence type="ECO:0000256" key="9">
    <source>
        <dbReference type="SAM" id="Phobius"/>
    </source>
</evidence>
<evidence type="ECO:0000256" key="2">
    <source>
        <dbReference type="ARBA" id="ARBA00010519"/>
    </source>
</evidence>
<keyword evidence="3" id="KW-0813">Transport</keyword>
<dbReference type="EMBL" id="CAEZWE010000071">
    <property type="protein sequence ID" value="CAB4661248.1"/>
    <property type="molecule type" value="Genomic_DNA"/>
</dbReference>
<feature type="transmembrane region" description="Helical" evidence="9">
    <location>
        <begin position="38"/>
        <end position="61"/>
    </location>
</feature>
<keyword evidence="4 9" id="KW-0812">Transmembrane</keyword>